<proteinExistence type="predicted"/>
<dbReference type="EMBL" id="KQ434975">
    <property type="protein sequence ID" value="KZC12795.1"/>
    <property type="molecule type" value="Genomic_DNA"/>
</dbReference>
<keyword evidence="2" id="KW-1185">Reference proteome</keyword>
<accession>A0A154PLP2</accession>
<name>A0A154PLP2_DUFNO</name>
<sequence>MGDSFRVLYCNPRARGSVAGGKITSLRAEASSFELGVPVCQSFGQLRVSPENINLSSELVRVARPSFELFPYDSNTFEKLGYPY</sequence>
<dbReference type="AlphaFoldDB" id="A0A154PLP2"/>
<dbReference type="Proteomes" id="UP000076502">
    <property type="component" value="Unassembled WGS sequence"/>
</dbReference>
<evidence type="ECO:0000313" key="2">
    <source>
        <dbReference type="Proteomes" id="UP000076502"/>
    </source>
</evidence>
<protein>
    <submittedName>
        <fullName evidence="1">Uncharacterized protein</fullName>
    </submittedName>
</protein>
<organism evidence="1 2">
    <name type="scientific">Dufourea novaeangliae</name>
    <name type="common">Sweat bee</name>
    <dbReference type="NCBI Taxonomy" id="178035"/>
    <lineage>
        <taxon>Eukaryota</taxon>
        <taxon>Metazoa</taxon>
        <taxon>Ecdysozoa</taxon>
        <taxon>Arthropoda</taxon>
        <taxon>Hexapoda</taxon>
        <taxon>Insecta</taxon>
        <taxon>Pterygota</taxon>
        <taxon>Neoptera</taxon>
        <taxon>Endopterygota</taxon>
        <taxon>Hymenoptera</taxon>
        <taxon>Apocrita</taxon>
        <taxon>Aculeata</taxon>
        <taxon>Apoidea</taxon>
        <taxon>Anthophila</taxon>
        <taxon>Halictidae</taxon>
        <taxon>Rophitinae</taxon>
        <taxon>Dufourea</taxon>
    </lineage>
</organism>
<gene>
    <name evidence="1" type="ORF">WN55_05387</name>
</gene>
<evidence type="ECO:0000313" key="1">
    <source>
        <dbReference type="EMBL" id="KZC12795.1"/>
    </source>
</evidence>
<reference evidence="1 2" key="1">
    <citation type="submission" date="2015-07" db="EMBL/GenBank/DDBJ databases">
        <title>The genome of Dufourea novaeangliae.</title>
        <authorList>
            <person name="Pan H."/>
            <person name="Kapheim K."/>
        </authorList>
    </citation>
    <scope>NUCLEOTIDE SEQUENCE [LARGE SCALE GENOMIC DNA]</scope>
    <source>
        <strain evidence="1">0120121106</strain>
        <tissue evidence="1">Whole body</tissue>
    </source>
</reference>